<gene>
    <name evidence="2" type="ORF">CC84DRAFT_1160640</name>
</gene>
<feature type="region of interest" description="Disordered" evidence="1">
    <location>
        <begin position="261"/>
        <end position="280"/>
    </location>
</feature>
<feature type="region of interest" description="Disordered" evidence="1">
    <location>
        <begin position="1"/>
        <end position="23"/>
    </location>
</feature>
<dbReference type="Proteomes" id="UP000077069">
    <property type="component" value="Unassembled WGS sequence"/>
</dbReference>
<dbReference type="GeneID" id="28761031"/>
<dbReference type="RefSeq" id="XP_018039871.1">
    <property type="nucleotide sequence ID" value="XM_018177545.1"/>
</dbReference>
<reference evidence="2 3" key="1">
    <citation type="submission" date="2016-05" db="EMBL/GenBank/DDBJ databases">
        <title>Comparative analysis of secretome profiles of manganese(II)-oxidizing ascomycete fungi.</title>
        <authorList>
            <consortium name="DOE Joint Genome Institute"/>
            <person name="Zeiner C.A."/>
            <person name="Purvine S.O."/>
            <person name="Zink E.M."/>
            <person name="Wu S."/>
            <person name="Pasa-Tolic L."/>
            <person name="Chaput D.L."/>
            <person name="Haridas S."/>
            <person name="Grigoriev I.V."/>
            <person name="Santelli C.M."/>
            <person name="Hansel C.M."/>
        </authorList>
    </citation>
    <scope>NUCLEOTIDE SEQUENCE [LARGE SCALE GENOMIC DNA]</scope>
    <source>
        <strain evidence="2 3">AP3s5-JAC2a</strain>
    </source>
</reference>
<dbReference type="AlphaFoldDB" id="A0A177CQC3"/>
<organism evidence="2 3">
    <name type="scientific">Paraphaeosphaeria sporulosa</name>
    <dbReference type="NCBI Taxonomy" id="1460663"/>
    <lineage>
        <taxon>Eukaryota</taxon>
        <taxon>Fungi</taxon>
        <taxon>Dikarya</taxon>
        <taxon>Ascomycota</taxon>
        <taxon>Pezizomycotina</taxon>
        <taxon>Dothideomycetes</taxon>
        <taxon>Pleosporomycetidae</taxon>
        <taxon>Pleosporales</taxon>
        <taxon>Massarineae</taxon>
        <taxon>Didymosphaeriaceae</taxon>
        <taxon>Paraphaeosphaeria</taxon>
    </lineage>
</organism>
<evidence type="ECO:0000313" key="3">
    <source>
        <dbReference type="Proteomes" id="UP000077069"/>
    </source>
</evidence>
<keyword evidence="3" id="KW-1185">Reference proteome</keyword>
<feature type="region of interest" description="Disordered" evidence="1">
    <location>
        <begin position="154"/>
        <end position="174"/>
    </location>
</feature>
<proteinExistence type="predicted"/>
<sequence length="387" mass="41621">MTHISTSPPRVKHPRPVATPCHPSVVQPGVPQIELAARGTRWLSRACTARRSSGPEHLRHAVQRRGSFFTGGLLFYACRTTTRQGLSLTCVRAALCDICGGRTSSILAATTQMQPQDAARAICCVRGNYCIRYGKEDEHEGMDGGLRNVRGLRSAGPSHESFAPTPPLHRTTRNSVSTSEYVLPLFYIPSPHPKNNARRTRTPFLPHVSASQNPASLASLRGPGREFTPGHVTTASSTPAQPSPAHSLSPEREFTPRCQACPLDHRRPNQTVAPTRTPSRLPLRSFMLELKATSPRPVQCSIASSTQTIPIPHKLNPNLGKGPLSLPAILLRVEKANPACPASAPGRGARVRPLPLTFTFAFSSLPAGPDTSGSREGPVLVIGACGW</sequence>
<evidence type="ECO:0000313" key="2">
    <source>
        <dbReference type="EMBL" id="OAG09506.1"/>
    </source>
</evidence>
<protein>
    <submittedName>
        <fullName evidence="2">Uncharacterized protein</fullName>
    </submittedName>
</protein>
<feature type="region of interest" description="Disordered" evidence="1">
    <location>
        <begin position="206"/>
        <end position="253"/>
    </location>
</feature>
<dbReference type="InParanoid" id="A0A177CQC3"/>
<dbReference type="EMBL" id="KV441549">
    <property type="protein sequence ID" value="OAG09506.1"/>
    <property type="molecule type" value="Genomic_DNA"/>
</dbReference>
<evidence type="ECO:0000256" key="1">
    <source>
        <dbReference type="SAM" id="MobiDB-lite"/>
    </source>
</evidence>
<accession>A0A177CQC3</accession>
<feature type="compositionally biased region" description="Polar residues" evidence="1">
    <location>
        <begin position="269"/>
        <end position="278"/>
    </location>
</feature>
<name>A0A177CQC3_9PLEO</name>
<feature type="compositionally biased region" description="Polar residues" evidence="1">
    <location>
        <begin position="231"/>
        <end position="246"/>
    </location>
</feature>
<dbReference type="OrthoDB" id="10628429at2759"/>